<protein>
    <submittedName>
        <fullName evidence="4">MFS transporter</fullName>
    </submittedName>
</protein>
<evidence type="ECO:0000256" key="1">
    <source>
        <dbReference type="ARBA" id="ARBA00004429"/>
    </source>
</evidence>
<proteinExistence type="predicted"/>
<comment type="caution">
    <text evidence="4">The sequence shown here is derived from an EMBL/GenBank/DDBJ whole genome shotgun (WGS) entry which is preliminary data.</text>
</comment>
<keyword evidence="3" id="KW-0812">Transmembrane</keyword>
<evidence type="ECO:0000256" key="2">
    <source>
        <dbReference type="ARBA" id="ARBA00022475"/>
    </source>
</evidence>
<dbReference type="GO" id="GO:0005886">
    <property type="term" value="C:plasma membrane"/>
    <property type="evidence" value="ECO:0007669"/>
    <property type="project" value="UniProtKB-SubCell"/>
</dbReference>
<feature type="non-terminal residue" evidence="4">
    <location>
        <position position="1"/>
    </location>
</feature>
<dbReference type="AlphaFoldDB" id="A0A1Y5E8A6"/>
<keyword evidence="3" id="KW-1133">Transmembrane helix</keyword>
<dbReference type="PANTHER" id="PTHR43702:SF11">
    <property type="entry name" value="L-FUCOSE-PROTON SYMPORTER"/>
    <property type="match status" value="1"/>
</dbReference>
<feature type="transmembrane region" description="Helical" evidence="3">
    <location>
        <begin position="34"/>
        <end position="53"/>
    </location>
</feature>
<organism evidence="4 5">
    <name type="scientific">Colwellia psychrerythraea</name>
    <name type="common">Vibrio psychroerythus</name>
    <dbReference type="NCBI Taxonomy" id="28229"/>
    <lineage>
        <taxon>Bacteria</taxon>
        <taxon>Pseudomonadati</taxon>
        <taxon>Pseudomonadota</taxon>
        <taxon>Gammaproteobacteria</taxon>
        <taxon>Alteromonadales</taxon>
        <taxon>Colwelliaceae</taxon>
        <taxon>Colwellia</taxon>
    </lineage>
</organism>
<dbReference type="EMBL" id="MAAF01000094">
    <property type="protein sequence ID" value="OUR76917.1"/>
    <property type="molecule type" value="Genomic_DNA"/>
</dbReference>
<feature type="transmembrane region" description="Helical" evidence="3">
    <location>
        <begin position="7"/>
        <end position="28"/>
    </location>
</feature>
<keyword evidence="2" id="KW-1003">Cell membrane</keyword>
<feature type="transmembrane region" description="Helical" evidence="3">
    <location>
        <begin position="60"/>
        <end position="78"/>
    </location>
</feature>
<evidence type="ECO:0000313" key="4">
    <source>
        <dbReference type="EMBL" id="OUR76917.1"/>
    </source>
</evidence>
<dbReference type="PANTHER" id="PTHR43702">
    <property type="entry name" value="L-FUCOSE-PROTON SYMPORTER"/>
    <property type="match status" value="1"/>
</dbReference>
<dbReference type="Proteomes" id="UP000243053">
    <property type="component" value="Unassembled WGS sequence"/>
</dbReference>
<dbReference type="InterPro" id="IPR050375">
    <property type="entry name" value="MFS_TsgA-like"/>
</dbReference>
<feature type="transmembrane region" description="Helical" evidence="3">
    <location>
        <begin position="90"/>
        <end position="116"/>
    </location>
</feature>
<sequence length="124" mass="12769">KIRPGQLLQVLALGGITLSFGTIFIGGMTGLYCLIATSACMSLMFPTIYGIALKDTGNDASLASAGLVMAIVGGALMPPLQGNMIDGASLIAGIPAVQTSFVLPLICFIVIAIYGYRAHNIHKA</sequence>
<dbReference type="Gene3D" id="1.20.1250.20">
    <property type="entry name" value="MFS general substrate transporter like domains"/>
    <property type="match status" value="1"/>
</dbReference>
<evidence type="ECO:0000313" key="5">
    <source>
        <dbReference type="Proteomes" id="UP000243053"/>
    </source>
</evidence>
<name>A0A1Y5E8A6_COLPS</name>
<evidence type="ECO:0000256" key="3">
    <source>
        <dbReference type="SAM" id="Phobius"/>
    </source>
</evidence>
<reference evidence="5" key="1">
    <citation type="journal article" date="2017" name="Proc. Natl. Acad. Sci. U.S.A.">
        <title>Simulation of Deepwater Horizon oil plume reveals substrate specialization within a complex community of hydrocarbon degraders.</title>
        <authorList>
            <person name="Hu P."/>
            <person name="Dubinsky E.A."/>
            <person name="Probst A.J."/>
            <person name="Wang J."/>
            <person name="Sieber C.M.K."/>
            <person name="Tom L.M."/>
            <person name="Gardinali P."/>
            <person name="Banfield J.F."/>
            <person name="Atlas R.M."/>
            <person name="Andersen G.L."/>
        </authorList>
    </citation>
    <scope>NUCLEOTIDE SEQUENCE [LARGE SCALE GENOMIC DNA]</scope>
</reference>
<gene>
    <name evidence="4" type="ORF">A9Q75_15830</name>
</gene>
<comment type="subcellular location">
    <subcellularLocation>
        <location evidence="1">Cell inner membrane</location>
        <topology evidence="1">Multi-pass membrane protein</topology>
    </subcellularLocation>
</comment>
<accession>A0A1Y5E8A6</accession>
<dbReference type="InterPro" id="IPR036259">
    <property type="entry name" value="MFS_trans_sf"/>
</dbReference>
<keyword evidence="3" id="KW-0472">Membrane</keyword>